<name>K3WFZ1_GLOUD</name>
<feature type="compositionally biased region" description="Low complexity" evidence="1">
    <location>
        <begin position="45"/>
        <end position="58"/>
    </location>
</feature>
<feature type="compositionally biased region" description="Basic and acidic residues" evidence="1">
    <location>
        <begin position="78"/>
        <end position="88"/>
    </location>
</feature>
<dbReference type="EMBL" id="GL376638">
    <property type="status" value="NOT_ANNOTATED_CDS"/>
    <property type="molecule type" value="Genomic_DNA"/>
</dbReference>
<dbReference type="VEuPathDB" id="FungiDB:PYU1_G003872"/>
<feature type="compositionally biased region" description="Low complexity" evidence="1">
    <location>
        <begin position="23"/>
        <end position="36"/>
    </location>
</feature>
<proteinExistence type="predicted"/>
<keyword evidence="3" id="KW-1185">Reference proteome</keyword>
<protein>
    <submittedName>
        <fullName evidence="2">Uncharacterized protein</fullName>
    </submittedName>
</protein>
<dbReference type="Proteomes" id="UP000019132">
    <property type="component" value="Unassembled WGS sequence"/>
</dbReference>
<dbReference type="InParanoid" id="K3WFZ1"/>
<accession>K3WFZ1</accession>
<evidence type="ECO:0000313" key="3">
    <source>
        <dbReference type="Proteomes" id="UP000019132"/>
    </source>
</evidence>
<feature type="region of interest" description="Disordered" evidence="1">
    <location>
        <begin position="356"/>
        <end position="380"/>
    </location>
</feature>
<dbReference type="eggNOG" id="ENOG502SRKQ">
    <property type="taxonomic scope" value="Eukaryota"/>
</dbReference>
<reference evidence="3" key="1">
    <citation type="journal article" date="2010" name="Genome Biol.">
        <title>Genome sequence of the necrotrophic plant pathogen Pythium ultimum reveals original pathogenicity mechanisms and effector repertoire.</title>
        <authorList>
            <person name="Levesque C.A."/>
            <person name="Brouwer H."/>
            <person name="Cano L."/>
            <person name="Hamilton J.P."/>
            <person name="Holt C."/>
            <person name="Huitema E."/>
            <person name="Raffaele S."/>
            <person name="Robideau G.P."/>
            <person name="Thines M."/>
            <person name="Win J."/>
            <person name="Zerillo M.M."/>
            <person name="Beakes G.W."/>
            <person name="Boore J.L."/>
            <person name="Busam D."/>
            <person name="Dumas B."/>
            <person name="Ferriera S."/>
            <person name="Fuerstenberg S.I."/>
            <person name="Gachon C.M."/>
            <person name="Gaulin E."/>
            <person name="Govers F."/>
            <person name="Grenville-Briggs L."/>
            <person name="Horner N."/>
            <person name="Hostetler J."/>
            <person name="Jiang R.H."/>
            <person name="Johnson J."/>
            <person name="Krajaejun T."/>
            <person name="Lin H."/>
            <person name="Meijer H.J."/>
            <person name="Moore B."/>
            <person name="Morris P."/>
            <person name="Phuntmart V."/>
            <person name="Puiu D."/>
            <person name="Shetty J."/>
            <person name="Stajich J.E."/>
            <person name="Tripathy S."/>
            <person name="Wawra S."/>
            <person name="van West P."/>
            <person name="Whitty B.R."/>
            <person name="Coutinho P.M."/>
            <person name="Henrissat B."/>
            <person name="Martin F."/>
            <person name="Thomas P.D."/>
            <person name="Tyler B.M."/>
            <person name="De Vries R.P."/>
            <person name="Kamoun S."/>
            <person name="Yandell M."/>
            <person name="Tisserat N."/>
            <person name="Buell C.R."/>
        </authorList>
    </citation>
    <scope>NUCLEOTIDE SEQUENCE</scope>
    <source>
        <strain evidence="3">DAOM:BR144</strain>
    </source>
</reference>
<dbReference type="AlphaFoldDB" id="K3WFZ1"/>
<evidence type="ECO:0000313" key="2">
    <source>
        <dbReference type="EnsemblProtists" id="PYU1_T003882"/>
    </source>
</evidence>
<dbReference type="EnsemblProtists" id="PYU1_T003882">
    <property type="protein sequence ID" value="PYU1_T003882"/>
    <property type="gene ID" value="PYU1_G003872"/>
</dbReference>
<reference evidence="3" key="2">
    <citation type="submission" date="2010-04" db="EMBL/GenBank/DDBJ databases">
        <authorList>
            <person name="Buell R."/>
            <person name="Hamilton J."/>
            <person name="Hostetler J."/>
        </authorList>
    </citation>
    <scope>NUCLEOTIDE SEQUENCE [LARGE SCALE GENOMIC DNA]</scope>
    <source>
        <strain evidence="3">DAOM:BR144</strain>
    </source>
</reference>
<dbReference type="HOGENOM" id="CLU_704927_0_0_1"/>
<reference evidence="2" key="3">
    <citation type="submission" date="2015-02" db="UniProtKB">
        <authorList>
            <consortium name="EnsemblProtists"/>
        </authorList>
    </citation>
    <scope>IDENTIFICATION</scope>
    <source>
        <strain evidence="2">DAOM BR144</strain>
    </source>
</reference>
<organism evidence="2 3">
    <name type="scientific">Globisporangium ultimum (strain ATCC 200006 / CBS 805.95 / DAOM BR144)</name>
    <name type="common">Pythium ultimum</name>
    <dbReference type="NCBI Taxonomy" id="431595"/>
    <lineage>
        <taxon>Eukaryota</taxon>
        <taxon>Sar</taxon>
        <taxon>Stramenopiles</taxon>
        <taxon>Oomycota</taxon>
        <taxon>Peronosporomycetes</taxon>
        <taxon>Pythiales</taxon>
        <taxon>Pythiaceae</taxon>
        <taxon>Globisporangium</taxon>
    </lineage>
</organism>
<sequence length="429" mass="48109">MDTDDEIAYAFARPTLPPYARYNSRSTDNTRTTSSSYPQQYRWQSSSPTSSPTTVATSEDSDSPCEGAPSRANSGLAEGRKHAQHGEKTNNQTVSVAIVVRQAEDEDFRHFRKKRVLTETSLRLDINDLKQEVANLMLLRDIFASRAMVRRDDTAGSLVRTVRAFYEHFRDGYIPMESFSVSSKRKRHHQMDQLTFLKSILDPEMAAGPIPAGTALMLEQWKRYRDYFSLHRFRMTSFEVVVTEGVSVVRTKGEFTLRVTEATLAGIFPHLLESSRHRPLVQRIMDQELICPSVIDFYFDEHGTVVRYDEAGDFLNAFNQVICKPSELVELFSGALLWEAGIIGSLEALGIDDTSGNLLEAPPSPGGDGTDATDDGGSSEPSSPFLMRLYGIDFLLNQEFIEDGTDGRVADQADLTLHEYRVDDTIDAF</sequence>
<evidence type="ECO:0000256" key="1">
    <source>
        <dbReference type="SAM" id="MobiDB-lite"/>
    </source>
</evidence>
<feature type="region of interest" description="Disordered" evidence="1">
    <location>
        <begin position="1"/>
        <end position="91"/>
    </location>
</feature>